<evidence type="ECO:0000313" key="1">
    <source>
        <dbReference type="EMBL" id="KOR39531.1"/>
    </source>
</evidence>
<comment type="caution">
    <text evidence="1">The sequence shown here is derived from an EMBL/GenBank/DDBJ whole genome shotgun (WGS) entry which is preliminary data.</text>
</comment>
<proteinExistence type="predicted"/>
<dbReference type="Proteomes" id="UP000036790">
    <property type="component" value="Unassembled WGS sequence"/>
</dbReference>
<name>A0AAP0ZIB6_9XANT</name>
<reference evidence="1 2" key="2">
    <citation type="submission" date="2015-09" db="EMBL/GenBank/DDBJ databases">
        <title>Draft genome sequence of Xanthomonas oryzae pv. USA str. X11-5A.</title>
        <authorList>
            <person name="Knight B.M."/>
            <person name="Roberts D.P."/>
            <person name="Lin D."/>
            <person name="Hari K."/>
            <person name="Fletcher J."/>
            <person name="Melcher U."/>
            <person name="Blagden T."/>
            <person name="Winegar R.A."/>
        </authorList>
    </citation>
    <scope>NUCLEOTIDE SEQUENCE [LARGE SCALE GENOMIC DNA]</scope>
    <source>
        <strain evidence="1 2">X11-5A</strain>
    </source>
</reference>
<protein>
    <submittedName>
        <fullName evidence="1">Uncharacterized protein</fullName>
    </submittedName>
</protein>
<evidence type="ECO:0000313" key="2">
    <source>
        <dbReference type="Proteomes" id="UP000036790"/>
    </source>
</evidence>
<organism evidence="1 2">
    <name type="scientific">Xanthomonas oryzae</name>
    <dbReference type="NCBI Taxonomy" id="347"/>
    <lineage>
        <taxon>Bacteria</taxon>
        <taxon>Pseudomonadati</taxon>
        <taxon>Pseudomonadota</taxon>
        <taxon>Gammaproteobacteria</taxon>
        <taxon>Lysobacterales</taxon>
        <taxon>Lysobacteraceae</taxon>
        <taxon>Xanthomonas</taxon>
    </lineage>
</organism>
<gene>
    <name evidence="1" type="ORF">ADT25_21970</name>
</gene>
<reference evidence="1 2" key="1">
    <citation type="submission" date="2015-07" db="EMBL/GenBank/DDBJ databases">
        <authorList>
            <consortium name="Consortium for Microbial Forensics and Genomics (microFORGE)"/>
            <person name="Knight B.M."/>
            <person name="Roberts D.P."/>
            <person name="Lin D."/>
            <person name="Hari K."/>
            <person name="Fletcher J."/>
            <person name="Melcher U."/>
            <person name="Blagden T."/>
            <person name="Winegar R.A."/>
        </authorList>
    </citation>
    <scope>NUCLEOTIDE SEQUENCE [LARGE SCALE GENOMIC DNA]</scope>
    <source>
        <strain evidence="1 2">X11-5A</strain>
    </source>
</reference>
<dbReference type="AlphaFoldDB" id="A0AAP0ZIB6"/>
<dbReference type="EMBL" id="LHUJ01000355">
    <property type="protein sequence ID" value="KOR39531.1"/>
    <property type="molecule type" value="Genomic_DNA"/>
</dbReference>
<sequence length="145" mass="15934">MSHVANPEALIDYKQSITKIDIAADERSAMVETHATLGLPGLRMTFRTRDKVIRKRWKTLIAHSEGTAWVGPAYQQGQPISDRAHRQPGAAGARWGMCSACTLRQRRSMVADPEDSGGVGPVRRQCANGPLCAFRTSLTIARCIF</sequence>
<accession>A0AAP0ZIB6</accession>